<feature type="transmembrane region" description="Helical" evidence="6">
    <location>
        <begin position="259"/>
        <end position="283"/>
    </location>
</feature>
<feature type="transmembrane region" description="Helical" evidence="6">
    <location>
        <begin position="216"/>
        <end position="238"/>
    </location>
</feature>
<proteinExistence type="predicted"/>
<organism evidence="7 8">
    <name type="scientific">Methylocystis parvus</name>
    <dbReference type="NCBI Taxonomy" id="134"/>
    <lineage>
        <taxon>Bacteria</taxon>
        <taxon>Pseudomonadati</taxon>
        <taxon>Pseudomonadota</taxon>
        <taxon>Alphaproteobacteria</taxon>
        <taxon>Hyphomicrobiales</taxon>
        <taxon>Methylocystaceae</taxon>
        <taxon>Methylocystis</taxon>
    </lineage>
</organism>
<evidence type="ECO:0000256" key="2">
    <source>
        <dbReference type="ARBA" id="ARBA00022448"/>
    </source>
</evidence>
<keyword evidence="8" id="KW-1185">Reference proteome</keyword>
<evidence type="ECO:0000256" key="1">
    <source>
        <dbReference type="ARBA" id="ARBA00004141"/>
    </source>
</evidence>
<dbReference type="GO" id="GO:0016020">
    <property type="term" value="C:membrane"/>
    <property type="evidence" value="ECO:0007669"/>
    <property type="project" value="UniProtKB-SubCell"/>
</dbReference>
<dbReference type="PANTHER" id="PTHR43243">
    <property type="entry name" value="INNER MEMBRANE TRANSPORTER YGJI-RELATED"/>
    <property type="match status" value="1"/>
</dbReference>
<keyword evidence="5 6" id="KW-0472">Membrane</keyword>
<dbReference type="RefSeq" id="WP_016919425.1">
    <property type="nucleotide sequence ID" value="NZ_CP044331.1"/>
</dbReference>
<feature type="transmembrane region" description="Helical" evidence="6">
    <location>
        <begin position="118"/>
        <end position="137"/>
    </location>
</feature>
<protein>
    <submittedName>
        <fullName evidence="7">Amino acid permease</fullName>
    </submittedName>
</protein>
<feature type="transmembrane region" description="Helical" evidence="6">
    <location>
        <begin position="31"/>
        <end position="55"/>
    </location>
</feature>
<evidence type="ECO:0000256" key="4">
    <source>
        <dbReference type="ARBA" id="ARBA00022989"/>
    </source>
</evidence>
<dbReference type="PANTHER" id="PTHR43243:SF4">
    <property type="entry name" value="CATIONIC AMINO ACID TRANSPORTER 4"/>
    <property type="match status" value="1"/>
</dbReference>
<feature type="transmembrane region" description="Helical" evidence="6">
    <location>
        <begin position="303"/>
        <end position="326"/>
    </location>
</feature>
<feature type="transmembrane region" description="Helical" evidence="6">
    <location>
        <begin position="411"/>
        <end position="430"/>
    </location>
</feature>
<feature type="transmembrane region" description="Helical" evidence="6">
    <location>
        <begin position="189"/>
        <end position="210"/>
    </location>
</feature>
<dbReference type="InterPro" id="IPR002293">
    <property type="entry name" value="AA/rel_permease1"/>
</dbReference>
<gene>
    <name evidence="7" type="ORF">F7D14_11225</name>
</gene>
<reference evidence="7 8" key="1">
    <citation type="submission" date="2019-09" db="EMBL/GenBank/DDBJ databases">
        <title>Isolation and complete genome sequencing of Methylocystis species.</title>
        <authorList>
            <person name="Rumah B.L."/>
            <person name="Stead C.E."/>
            <person name="Stevens B.C."/>
            <person name="Minton N.P."/>
            <person name="Grosse-Honebrink A."/>
            <person name="Zhang Y."/>
        </authorList>
    </citation>
    <scope>NUCLEOTIDE SEQUENCE [LARGE SCALE GENOMIC DNA]</scope>
    <source>
        <strain evidence="7 8">BRCS2</strain>
    </source>
</reference>
<dbReference type="AlphaFoldDB" id="A0A6B8MBJ3"/>
<dbReference type="KEGG" id="mpar:F7D14_11225"/>
<dbReference type="Pfam" id="PF13520">
    <property type="entry name" value="AA_permease_2"/>
    <property type="match status" value="1"/>
</dbReference>
<dbReference type="Proteomes" id="UP000422569">
    <property type="component" value="Chromosome"/>
</dbReference>
<evidence type="ECO:0000313" key="8">
    <source>
        <dbReference type="Proteomes" id="UP000422569"/>
    </source>
</evidence>
<evidence type="ECO:0000256" key="5">
    <source>
        <dbReference type="ARBA" id="ARBA00023136"/>
    </source>
</evidence>
<feature type="transmembrane region" description="Helical" evidence="6">
    <location>
        <begin position="436"/>
        <end position="455"/>
    </location>
</feature>
<feature type="transmembrane region" description="Helical" evidence="6">
    <location>
        <begin position="62"/>
        <end position="82"/>
    </location>
</feature>
<accession>A0A6B8MBJ3</accession>
<keyword evidence="4 6" id="KW-1133">Transmembrane helix</keyword>
<feature type="transmembrane region" description="Helical" evidence="6">
    <location>
        <begin position="380"/>
        <end position="399"/>
    </location>
</feature>
<name>A0A6B8MBJ3_9HYPH</name>
<evidence type="ECO:0000256" key="3">
    <source>
        <dbReference type="ARBA" id="ARBA00022692"/>
    </source>
</evidence>
<comment type="subcellular location">
    <subcellularLocation>
        <location evidence="1">Membrane</location>
        <topology evidence="1">Multi-pass membrane protein</topology>
    </subcellularLocation>
</comment>
<dbReference type="Gene3D" id="1.20.1740.10">
    <property type="entry name" value="Amino acid/polyamine transporter I"/>
    <property type="match status" value="1"/>
</dbReference>
<feature type="transmembrane region" description="Helical" evidence="6">
    <location>
        <begin position="358"/>
        <end position="374"/>
    </location>
</feature>
<feature type="transmembrane region" description="Helical" evidence="6">
    <location>
        <begin position="94"/>
        <end position="111"/>
    </location>
</feature>
<sequence length="469" mass="49799">MSYQDFTRVKSIESLRAEAGGDKSFRRVLGVWQLTGIGLGGLIGVGIFVLTGVVAANQAGPAVALSFLIAGVASGAAALSYAEFAGLIPVAGSAYTYAYAALGELVAWIIGWDLLLEYALVVAVVSIGWSGYLQSLLSQLGLPLPDWAAGAAGTGPGRVVDVLAALGALGVAALLTLRIEWGARFNSAMVILKIAAALFVIAVGLPYVRVENWTPFMPFGFSGVAEGAAIVFFAVFGYDTLTTAAEEARDPQRDLPRAVLLSLAVSLTLYVAMALVLTGIVRYDALDSAAPVVTAFKAIGLPWVAFIVSVAAVAGITSVMLAFLLGCARIWFAMSRDGLLPEWFAVAHPRFRTPHRPTLIAGALTAIVAALYPIREVAELVNIGTLSAFVVISLAIIVLRKTQPDAPRTFRTPFVPFTPLAGVGFSIWLLSRLPLIAWERFLIWMAIGLAIYFLYGRRRSKLARAPSKR</sequence>
<dbReference type="PIRSF" id="PIRSF006060">
    <property type="entry name" value="AA_transporter"/>
    <property type="match status" value="1"/>
</dbReference>
<dbReference type="GO" id="GO:0015171">
    <property type="term" value="F:amino acid transmembrane transporter activity"/>
    <property type="evidence" value="ECO:0007669"/>
    <property type="project" value="TreeGrafter"/>
</dbReference>
<keyword evidence="2" id="KW-0813">Transport</keyword>
<keyword evidence="3 6" id="KW-0812">Transmembrane</keyword>
<dbReference type="EMBL" id="CP044331">
    <property type="protein sequence ID" value="QGM97990.1"/>
    <property type="molecule type" value="Genomic_DNA"/>
</dbReference>
<evidence type="ECO:0000256" key="6">
    <source>
        <dbReference type="SAM" id="Phobius"/>
    </source>
</evidence>
<evidence type="ECO:0000313" key="7">
    <source>
        <dbReference type="EMBL" id="QGM97990.1"/>
    </source>
</evidence>
<feature type="transmembrane region" description="Helical" evidence="6">
    <location>
        <begin position="157"/>
        <end position="177"/>
    </location>
</feature>